<evidence type="ECO:0000256" key="4">
    <source>
        <dbReference type="ARBA" id="ARBA00023136"/>
    </source>
</evidence>
<comment type="caution">
    <text evidence="9">The sequence shown here is derived from an EMBL/GenBank/DDBJ whole genome shotgun (WGS) entry which is preliminary data.</text>
</comment>
<dbReference type="InterPro" id="IPR052337">
    <property type="entry name" value="SAT4-like"/>
</dbReference>
<evidence type="ECO:0000313" key="9">
    <source>
        <dbReference type="EMBL" id="KAF3808128.1"/>
    </source>
</evidence>
<feature type="transmembrane region" description="Helical" evidence="7">
    <location>
        <begin position="326"/>
        <end position="345"/>
    </location>
</feature>
<organism evidence="9 10">
    <name type="scientific">Colletotrichum gloeosporioides</name>
    <name type="common">Anthracnose fungus</name>
    <name type="synonym">Glomerella cingulata</name>
    <dbReference type="NCBI Taxonomy" id="474922"/>
    <lineage>
        <taxon>Eukaryota</taxon>
        <taxon>Fungi</taxon>
        <taxon>Dikarya</taxon>
        <taxon>Ascomycota</taxon>
        <taxon>Pezizomycotina</taxon>
        <taxon>Sordariomycetes</taxon>
        <taxon>Hypocreomycetidae</taxon>
        <taxon>Glomerellales</taxon>
        <taxon>Glomerellaceae</taxon>
        <taxon>Colletotrichum</taxon>
        <taxon>Colletotrichum gloeosporioides species complex</taxon>
    </lineage>
</organism>
<dbReference type="PANTHER" id="PTHR33048:SF143">
    <property type="entry name" value="EXTRACELLULAR MEMBRANE PROTEIN CFEM DOMAIN-CONTAINING PROTEIN-RELATED"/>
    <property type="match status" value="1"/>
</dbReference>
<comment type="subcellular location">
    <subcellularLocation>
        <location evidence="1">Membrane</location>
        <topology evidence="1">Multi-pass membrane protein</topology>
    </subcellularLocation>
</comment>
<feature type="domain" description="Rhodopsin" evidence="8">
    <location>
        <begin position="170"/>
        <end position="338"/>
    </location>
</feature>
<feature type="non-terminal residue" evidence="9">
    <location>
        <position position="1"/>
    </location>
</feature>
<feature type="transmembrane region" description="Helical" evidence="7">
    <location>
        <begin position="136"/>
        <end position="155"/>
    </location>
</feature>
<comment type="similarity">
    <text evidence="5">Belongs to the SAT4 family.</text>
</comment>
<keyword evidence="2 7" id="KW-0812">Transmembrane</keyword>
<feature type="region of interest" description="Disordered" evidence="6">
    <location>
        <begin position="1"/>
        <end position="24"/>
    </location>
</feature>
<evidence type="ECO:0000256" key="3">
    <source>
        <dbReference type="ARBA" id="ARBA00022989"/>
    </source>
</evidence>
<dbReference type="Proteomes" id="UP000613401">
    <property type="component" value="Unassembled WGS sequence"/>
</dbReference>
<sequence>NSTEPPAPLPVNGSQPTTGSSTTNGTSPVFAPCALYNRGFFADVVSWTAYLERSSCRPARLSTTQHASATTKGSTSKWRNASWRDALHEKELVSRTTSLFLPERHSLVLMRCTTATQKAKADYCHDPVRSQVKMLYGLRSLEIAAWFLVLFRFYARWATRLRYGWDDYLFFVQEPLYLLQLGLTKISILFLYLRIFPGRRFKRITYAFIIFVAGTTAALVGGSIVECWPIGYFWEAWNTEYLIHTTKCLNLTAAVFVAAGASIFQDIVMIILPIPPLLKTQLPRKDKIGVSIMFILGLLITGASCFRMQYINVAYSPNPFWDFEPALLWSLVELAMSFLVTMGQVGTCKAMDDPVLGLRWQEEGKEEETTT</sequence>
<gene>
    <name evidence="9" type="ORF">GCG54_00012708</name>
</gene>
<keyword evidence="4 7" id="KW-0472">Membrane</keyword>
<evidence type="ECO:0000259" key="8">
    <source>
        <dbReference type="Pfam" id="PF20684"/>
    </source>
</evidence>
<accession>A0A8H4FMW8</accession>
<feature type="transmembrane region" description="Helical" evidence="7">
    <location>
        <begin position="251"/>
        <end position="278"/>
    </location>
</feature>
<dbReference type="Pfam" id="PF20684">
    <property type="entry name" value="Fung_rhodopsin"/>
    <property type="match status" value="1"/>
</dbReference>
<reference evidence="9" key="1">
    <citation type="journal article" date="2020" name="Phytopathology">
        <title>Genome sequence and comparative analysis of Colletotrichum gloeosporioides isolated from Liriodendron leaves.</title>
        <authorList>
            <person name="Fu F.F."/>
            <person name="Hao Z."/>
            <person name="Wang P."/>
            <person name="Lu Y."/>
            <person name="Xue L.J."/>
            <person name="Wei G."/>
            <person name="Tian Y."/>
            <person name="Baishi H."/>
            <person name="Xu H."/>
            <person name="Shi J."/>
            <person name="Cheng T."/>
            <person name="Wang G."/>
            <person name="Yi Y."/>
            <person name="Chen J."/>
        </authorList>
    </citation>
    <scope>NUCLEOTIDE SEQUENCE</scope>
    <source>
        <strain evidence="9">Lc1</strain>
    </source>
</reference>
<keyword evidence="3 7" id="KW-1133">Transmembrane helix</keyword>
<name>A0A8H4FMW8_COLGL</name>
<keyword evidence="10" id="KW-1185">Reference proteome</keyword>
<evidence type="ECO:0000256" key="6">
    <source>
        <dbReference type="SAM" id="MobiDB-lite"/>
    </source>
</evidence>
<dbReference type="GO" id="GO:0016020">
    <property type="term" value="C:membrane"/>
    <property type="evidence" value="ECO:0007669"/>
    <property type="project" value="UniProtKB-SubCell"/>
</dbReference>
<reference evidence="9" key="2">
    <citation type="submission" date="2020-03" db="EMBL/GenBank/DDBJ databases">
        <authorList>
            <person name="Fu F.-F."/>
            <person name="Chen J."/>
        </authorList>
    </citation>
    <scope>NUCLEOTIDE SEQUENCE</scope>
    <source>
        <strain evidence="9">Lc1</strain>
    </source>
</reference>
<feature type="transmembrane region" description="Helical" evidence="7">
    <location>
        <begin position="205"/>
        <end position="231"/>
    </location>
</feature>
<protein>
    <recommendedName>
        <fullName evidence="8">Rhodopsin domain-containing protein</fullName>
    </recommendedName>
</protein>
<evidence type="ECO:0000256" key="7">
    <source>
        <dbReference type="SAM" id="Phobius"/>
    </source>
</evidence>
<dbReference type="EMBL" id="WVTB01000024">
    <property type="protein sequence ID" value="KAF3808128.1"/>
    <property type="molecule type" value="Genomic_DNA"/>
</dbReference>
<feature type="transmembrane region" description="Helical" evidence="7">
    <location>
        <begin position="175"/>
        <end position="193"/>
    </location>
</feature>
<dbReference type="AlphaFoldDB" id="A0A8H4FMW8"/>
<proteinExistence type="inferred from homology"/>
<dbReference type="RefSeq" id="XP_045267287.1">
    <property type="nucleotide sequence ID" value="XM_045412582.1"/>
</dbReference>
<evidence type="ECO:0000313" key="10">
    <source>
        <dbReference type="Proteomes" id="UP000613401"/>
    </source>
</evidence>
<dbReference type="InterPro" id="IPR049326">
    <property type="entry name" value="Rhodopsin_dom_fungi"/>
</dbReference>
<evidence type="ECO:0000256" key="5">
    <source>
        <dbReference type="ARBA" id="ARBA00038359"/>
    </source>
</evidence>
<dbReference type="PANTHER" id="PTHR33048">
    <property type="entry name" value="PTH11-LIKE INTEGRAL MEMBRANE PROTEIN (AFU_ORTHOLOGUE AFUA_5G11245)"/>
    <property type="match status" value="1"/>
</dbReference>
<evidence type="ECO:0000256" key="1">
    <source>
        <dbReference type="ARBA" id="ARBA00004141"/>
    </source>
</evidence>
<dbReference type="GeneID" id="69019826"/>
<evidence type="ECO:0000256" key="2">
    <source>
        <dbReference type="ARBA" id="ARBA00022692"/>
    </source>
</evidence>
<feature type="transmembrane region" description="Helical" evidence="7">
    <location>
        <begin position="290"/>
        <end position="311"/>
    </location>
</feature>
<feature type="compositionally biased region" description="Low complexity" evidence="6">
    <location>
        <begin position="12"/>
        <end position="24"/>
    </location>
</feature>